<organism evidence="1 2">
    <name type="scientific">Datura stramonium</name>
    <name type="common">Jimsonweed</name>
    <name type="synonym">Common thornapple</name>
    <dbReference type="NCBI Taxonomy" id="4076"/>
    <lineage>
        <taxon>Eukaryota</taxon>
        <taxon>Viridiplantae</taxon>
        <taxon>Streptophyta</taxon>
        <taxon>Embryophyta</taxon>
        <taxon>Tracheophyta</taxon>
        <taxon>Spermatophyta</taxon>
        <taxon>Magnoliopsida</taxon>
        <taxon>eudicotyledons</taxon>
        <taxon>Gunneridae</taxon>
        <taxon>Pentapetalae</taxon>
        <taxon>asterids</taxon>
        <taxon>lamiids</taxon>
        <taxon>Solanales</taxon>
        <taxon>Solanaceae</taxon>
        <taxon>Solanoideae</taxon>
        <taxon>Datureae</taxon>
        <taxon>Datura</taxon>
    </lineage>
</organism>
<sequence>MRQQQDRRYRPRGALPTQALQAVRGANSPWRWKARSARIPARCSPSPPRWQVRSNTGCGSSLRRRCKKVSNAKNGPCKALAVLGDGRREAPNSPCDGACATALLQRVGRRAAALDAATT</sequence>
<proteinExistence type="predicted"/>
<gene>
    <name evidence="1" type="ORF">HAX54_026975</name>
</gene>
<protein>
    <submittedName>
        <fullName evidence="1">Uncharacterized protein</fullName>
    </submittedName>
</protein>
<evidence type="ECO:0000313" key="2">
    <source>
        <dbReference type="Proteomes" id="UP000823775"/>
    </source>
</evidence>
<name>A0ABS8V274_DATST</name>
<comment type="caution">
    <text evidence="1">The sequence shown here is derived from an EMBL/GenBank/DDBJ whole genome shotgun (WGS) entry which is preliminary data.</text>
</comment>
<dbReference type="EMBL" id="JACEIK010003279">
    <property type="protein sequence ID" value="MCD9641102.1"/>
    <property type="molecule type" value="Genomic_DNA"/>
</dbReference>
<accession>A0ABS8V274</accession>
<dbReference type="Proteomes" id="UP000823775">
    <property type="component" value="Unassembled WGS sequence"/>
</dbReference>
<reference evidence="1 2" key="1">
    <citation type="journal article" date="2021" name="BMC Genomics">
        <title>Datura genome reveals duplications of psychoactive alkaloid biosynthetic genes and high mutation rate following tissue culture.</title>
        <authorList>
            <person name="Rajewski A."/>
            <person name="Carter-House D."/>
            <person name="Stajich J."/>
            <person name="Litt A."/>
        </authorList>
    </citation>
    <scope>NUCLEOTIDE SEQUENCE [LARGE SCALE GENOMIC DNA]</scope>
    <source>
        <strain evidence="1">AR-01</strain>
    </source>
</reference>
<keyword evidence="2" id="KW-1185">Reference proteome</keyword>
<evidence type="ECO:0000313" key="1">
    <source>
        <dbReference type="EMBL" id="MCD9641102.1"/>
    </source>
</evidence>